<gene>
    <name evidence="1" type="ORF">XENOCAPTIV_012524</name>
</gene>
<protein>
    <submittedName>
        <fullName evidence="1">Uncharacterized protein</fullName>
    </submittedName>
</protein>
<organism evidence="1 2">
    <name type="scientific">Xenoophorus captivus</name>
    <dbReference type="NCBI Taxonomy" id="1517983"/>
    <lineage>
        <taxon>Eukaryota</taxon>
        <taxon>Metazoa</taxon>
        <taxon>Chordata</taxon>
        <taxon>Craniata</taxon>
        <taxon>Vertebrata</taxon>
        <taxon>Euteleostomi</taxon>
        <taxon>Actinopterygii</taxon>
        <taxon>Neopterygii</taxon>
        <taxon>Teleostei</taxon>
        <taxon>Neoteleostei</taxon>
        <taxon>Acanthomorphata</taxon>
        <taxon>Ovalentaria</taxon>
        <taxon>Atherinomorphae</taxon>
        <taxon>Cyprinodontiformes</taxon>
        <taxon>Goodeidae</taxon>
        <taxon>Xenoophorus</taxon>
    </lineage>
</organism>
<evidence type="ECO:0000313" key="2">
    <source>
        <dbReference type="Proteomes" id="UP001434883"/>
    </source>
</evidence>
<evidence type="ECO:0000313" key="1">
    <source>
        <dbReference type="EMBL" id="MEQ2213292.1"/>
    </source>
</evidence>
<proteinExistence type="predicted"/>
<name>A0ABV0S168_9TELE</name>
<accession>A0ABV0S168</accession>
<reference evidence="1 2" key="1">
    <citation type="submission" date="2021-06" db="EMBL/GenBank/DDBJ databases">
        <authorList>
            <person name="Palmer J.M."/>
        </authorList>
    </citation>
    <scope>NUCLEOTIDE SEQUENCE [LARGE SCALE GENOMIC DNA]</scope>
    <source>
        <strain evidence="1 2">XC_2019</strain>
        <tissue evidence="1">Muscle</tissue>
    </source>
</reference>
<dbReference type="EMBL" id="JAHRIN010061449">
    <property type="protein sequence ID" value="MEQ2213292.1"/>
    <property type="molecule type" value="Genomic_DNA"/>
</dbReference>
<comment type="caution">
    <text evidence="1">The sequence shown here is derived from an EMBL/GenBank/DDBJ whole genome shotgun (WGS) entry which is preliminary data.</text>
</comment>
<keyword evidence="2" id="KW-1185">Reference proteome</keyword>
<sequence>MNNGVNIKVLSQSQKDAGVSSSLPLRQTMMPLPKMDSRQYSGLPIPKVQYQLTARGQPAYFSSSASSGPADVIMHEREIPFSSSQLIFTQAKNEDIFFIPKGQMGMKNHALLLLDWSTSKEM</sequence>
<dbReference type="Proteomes" id="UP001434883">
    <property type="component" value="Unassembled WGS sequence"/>
</dbReference>